<dbReference type="InterPro" id="IPR000525">
    <property type="entry name" value="Initiator_Rep_WH1"/>
</dbReference>
<dbReference type="Gene3D" id="1.10.10.10">
    <property type="entry name" value="Winged helix-like DNA-binding domain superfamily/Winged helix DNA-binding domain"/>
    <property type="match status" value="2"/>
</dbReference>
<accession>A0A4V2QZ30</accession>
<dbReference type="Pfam" id="PF21205">
    <property type="entry name" value="Rep3_C"/>
    <property type="match status" value="1"/>
</dbReference>
<comment type="caution">
    <text evidence="3">The sequence shown here is derived from an EMBL/GenBank/DDBJ whole genome shotgun (WGS) entry which is preliminary data.</text>
</comment>
<evidence type="ECO:0000259" key="2">
    <source>
        <dbReference type="Pfam" id="PF01051"/>
    </source>
</evidence>
<dbReference type="SUPFAM" id="SSF46785">
    <property type="entry name" value="Winged helix' DNA-binding domain"/>
    <property type="match status" value="2"/>
</dbReference>
<dbReference type="Proteomes" id="UP000294963">
    <property type="component" value="Unassembled WGS sequence"/>
</dbReference>
<dbReference type="AlphaFoldDB" id="A0A4V2QZ30"/>
<dbReference type="GO" id="GO:0006270">
    <property type="term" value="P:DNA replication initiation"/>
    <property type="evidence" value="ECO:0007669"/>
    <property type="project" value="InterPro"/>
</dbReference>
<dbReference type="InterPro" id="IPR036388">
    <property type="entry name" value="WH-like_DNA-bd_sf"/>
</dbReference>
<dbReference type="Pfam" id="PF01051">
    <property type="entry name" value="Rep3_N"/>
    <property type="match status" value="1"/>
</dbReference>
<feature type="domain" description="Initiator Rep protein WH1" evidence="2">
    <location>
        <begin position="7"/>
        <end position="160"/>
    </location>
</feature>
<comment type="similarity">
    <text evidence="1">Belongs to the initiator RepB protein family.</text>
</comment>
<evidence type="ECO:0000256" key="1">
    <source>
        <dbReference type="ARBA" id="ARBA00038283"/>
    </source>
</evidence>
<dbReference type="EMBL" id="SLVJ01000047">
    <property type="protein sequence ID" value="TCM59188.1"/>
    <property type="molecule type" value="Genomic_DNA"/>
</dbReference>
<dbReference type="InterPro" id="IPR036390">
    <property type="entry name" value="WH_DNA-bd_sf"/>
</dbReference>
<evidence type="ECO:0000313" key="4">
    <source>
        <dbReference type="Proteomes" id="UP000294963"/>
    </source>
</evidence>
<gene>
    <name evidence="3" type="ORF">EC844_1479</name>
</gene>
<keyword evidence="4" id="KW-1185">Reference proteome</keyword>
<sequence>MKPMGLIVKSNHVVEAGYELSTSEQRLILSAIGQIPKGEAIDSNVIYEVSADSLTRLFGVHPKTAYRDLKEAASKLYDRSIIIKTKENTLKVRWLQMLQVQNPYFEDVISDAHWKSVLIVFSQPVIPFLSDLKANFTKYFASDLKGVSSAYTIRFYELIKQYESIGKREISIKDLRFMLCLEDKYPLFADLKRWVIDTSINELNKKTPMQVSYELRKTGRRYTHIMLKFTDKKKRLTPNNDAKPDLKTTSQISASIVKLPKSTNLSNLEHRASQITSFIISNRLSDRFKQADESILDMMKRIQCEIISDEIADAWQNKLEEFGVVF</sequence>
<evidence type="ECO:0000313" key="3">
    <source>
        <dbReference type="EMBL" id="TCM59188.1"/>
    </source>
</evidence>
<organism evidence="3 4">
    <name type="scientific">Acinetobacter calcoaceticus</name>
    <dbReference type="NCBI Taxonomy" id="471"/>
    <lineage>
        <taxon>Bacteria</taxon>
        <taxon>Pseudomonadati</taxon>
        <taxon>Pseudomonadota</taxon>
        <taxon>Gammaproteobacteria</taxon>
        <taxon>Moraxellales</taxon>
        <taxon>Moraxellaceae</taxon>
        <taxon>Acinetobacter</taxon>
        <taxon>Acinetobacter calcoaceticus/baumannii complex</taxon>
    </lineage>
</organism>
<dbReference type="GO" id="GO:0003887">
    <property type="term" value="F:DNA-directed DNA polymerase activity"/>
    <property type="evidence" value="ECO:0007669"/>
    <property type="project" value="InterPro"/>
</dbReference>
<proteinExistence type="inferred from homology"/>
<reference evidence="3 4" key="1">
    <citation type="submission" date="2019-03" db="EMBL/GenBank/DDBJ databases">
        <title>Genomic analyses of the natural microbiome of Caenorhabditis elegans.</title>
        <authorList>
            <person name="Samuel B."/>
        </authorList>
    </citation>
    <scope>NUCLEOTIDE SEQUENCE [LARGE SCALE GENOMIC DNA]</scope>
    <source>
        <strain evidence="3 4">JUb89</strain>
    </source>
</reference>
<name>A0A4V2QZ30_ACICA</name>
<dbReference type="OrthoDB" id="9122127at2"/>
<protein>
    <submittedName>
        <fullName evidence="3">Replication initiator protein</fullName>
    </submittedName>
</protein>